<reference evidence="14 15" key="1">
    <citation type="journal article" date="2018" name="Nat. Ecol. Evol.">
        <title>Genomic signatures of mitonuclear coevolution across populations of Tigriopus californicus.</title>
        <authorList>
            <person name="Barreto F.S."/>
            <person name="Watson E.T."/>
            <person name="Lima T.G."/>
            <person name="Willett C.S."/>
            <person name="Edmands S."/>
            <person name="Li W."/>
            <person name="Burton R.S."/>
        </authorList>
    </citation>
    <scope>NUCLEOTIDE SEQUENCE [LARGE SCALE GENOMIC DNA]</scope>
    <source>
        <strain evidence="14 15">San Diego</strain>
    </source>
</reference>
<feature type="compositionally biased region" description="Low complexity" evidence="8">
    <location>
        <begin position="1256"/>
        <end position="1269"/>
    </location>
</feature>
<feature type="compositionally biased region" description="Polar residues" evidence="8">
    <location>
        <begin position="768"/>
        <end position="784"/>
    </location>
</feature>
<dbReference type="PANTHER" id="PTHR13800:SF1">
    <property type="entry name" value="TRANSIENT RECEPTOR POTENTIAL CATION CHANNEL TRPM"/>
    <property type="match status" value="1"/>
</dbReference>
<feature type="domain" description="TRPM SLOG" evidence="12">
    <location>
        <begin position="98"/>
        <end position="134"/>
    </location>
</feature>
<evidence type="ECO:0000313" key="15">
    <source>
        <dbReference type="Proteomes" id="UP000318571"/>
    </source>
</evidence>
<evidence type="ECO:0000259" key="11">
    <source>
        <dbReference type="Pfam" id="PF16519"/>
    </source>
</evidence>
<feature type="region of interest" description="Disordered" evidence="8">
    <location>
        <begin position="1594"/>
        <end position="1663"/>
    </location>
</feature>
<sequence length="1663" mass="188374">FTFTNTEWLEASFQKRECVKIIPSSKDSNRCCCGLPIHAHSIPLMVPVPANARDGTCTPIDLIANPTEHWNPSKHTVPLPTDAYGCIDFRGGTQTNKAQYIRLSHDTRPELVLTLLLREWGLEKPKLLITVNGGRVVSIGITPWGIIEKRNDLVGKKMDIPFHSMSAPRSRLVGLNKHHAYFLMVDNGTTGKYGAEIALRRKLEKFISTQRLSANFYTPLVCLVIEGGTNTIRAVLEYVTDTPPVPVVVCDGTGRAADLIAFAHKYAVEDGGPGPLDDMQEQIIQTIQKTFNVAPELAVKLHGELIQCVKRKHLITVFRVSGERVDDELDQVIMTALFKARHLSPVEQLSLALTWNRCDVARKEIFVYGQEWPTGSLDQAMLEALENDRVDFVRLLLENGVNMNKFLTIVNLETLYNSKKGPANTLEYLVRDVVPKMPKNYQYSLIDIGLVVNQLIGHGFRSSYTRRKFRYRYDVSKGQGQTSPMKPKATVKMRALHKTSTDISFKIPTFSLPASTMESPEHHQDDFRTSGGCFDYPFSELIIWAVLTKRKEMAKLMWRHGEQALSKALVASRLCQAMANEAADDDLDVEIYDELTNFGKEFESLAVDLLDYCYHLDDDLTQHLLTAALDNWSRKTCLSLAVIAKNLSFLAHPISQAILADLWMGGLRMRKNPVFKIIIGLFFPPSIAKLEFKTREELELMPQTEEELHDREDSDSNSSNSSNATSRRSSFHAPPVIDIDSDSSLELGRFRAKSDTIRREILESMSNGGQNLAINSPQSSQNSPVEDESATEDNKEETEVCLNDYGTTTFKIDNPTVRKKTRPLRLKKKLYEFYAAPITKYYCHSIAYAIFLVVYTYICLVRTPKFPNIPEWYVAACQVCFGCEKIRTFLITEPVELRLKLDVWISETKWNVFDSVAVFFYLMTFAVRFDPVNVPYVHAAYSTIICYWYIRSLKLIGVNKYFGPYVMMIGQMIENMIYFIVLLLVVLMAFGVCRQSILYPNEEFHWRLVRHIFYQPYFMLYGEVFAPDIEPECNEDCLEYGECGTAIDGSLLVPCHTGRWITPIIMTVYLLVANILLINLLIASFNTIYNKVSAMSQQLFNFQRFAIVMEYEEKPILPAPFILISHFHLLGKYIYRRAKGRNTRFETGLKLFLSRFDMERLYDFEEEGVEGLMRTKDEEAQQNLSTKVRNLVEMADDIKFKTDDIHRWRGDMQDSSANIDFRLQRLEEIAEQTANQLTVIHRFMTTTDINPDEFESNGSSPSRPSSTVPGERQPGILELKGIGERSKSMSKSERGDVSPMDEHHIDRQDTMESEPLEYADMTPKDELKAIEKTAKAMIDQPPPRPQESPTRKSSIISGRRVKLRHLSSGASSIDGQKIVRENSSKKKRRSRRRKATESSEEDAAAAGPRIPLIGSLDQQHVSEEDAEALGVKSNLVLNPVTDEEFLDEADDQLLGDLAYTSRSPFLRSQSEVVPTLSRLTSAEGARSSCNDESDENNSMKRFGRAYSTKSRRRAVSNRDYTSITDELECLIAESPNQETSSSPPPGIKIETDNLRDAEEVDYILMESLINRRLRRDSTNLQASLEDLVTKSIRDPDSKVPSVVPSPAEERAATSSKREGTVRIRLGSDTDQVEVEFIDEVGSEAKPEMVPDSPSSPKDGDAHC</sequence>
<dbReference type="PANTHER" id="PTHR13800">
    <property type="entry name" value="TRANSIENT RECEPTOR POTENTIAL CATION CHANNEL, SUBFAMILY M, MEMBER 6"/>
    <property type="match status" value="1"/>
</dbReference>
<dbReference type="Pfam" id="PF00520">
    <property type="entry name" value="Ion_trans"/>
    <property type="match status" value="1"/>
</dbReference>
<feature type="compositionally biased region" description="Acidic residues" evidence="8">
    <location>
        <begin position="785"/>
        <end position="796"/>
    </location>
</feature>
<dbReference type="Pfam" id="PF16519">
    <property type="entry name" value="TRPM_tetra"/>
    <property type="match status" value="1"/>
</dbReference>
<evidence type="ECO:0000259" key="10">
    <source>
        <dbReference type="Pfam" id="PF00520"/>
    </source>
</evidence>
<comment type="subcellular location">
    <subcellularLocation>
        <location evidence="1">Membrane</location>
        <topology evidence="1">Multi-pass membrane protein</topology>
    </subcellularLocation>
</comment>
<gene>
    <name evidence="14" type="ORF">TCAL_02294</name>
</gene>
<comment type="caution">
    <text evidence="14">The sequence shown here is derived from an EMBL/GenBank/DDBJ whole genome shotgun (WGS) entry which is preliminary data.</text>
</comment>
<dbReference type="Pfam" id="PF18139">
    <property type="entry name" value="LSDAT_euk"/>
    <property type="match status" value="2"/>
</dbReference>
<keyword evidence="15" id="KW-1185">Reference proteome</keyword>
<feature type="region of interest" description="Disordered" evidence="8">
    <location>
        <begin position="1477"/>
        <end position="1506"/>
    </location>
</feature>
<dbReference type="InterPro" id="IPR032415">
    <property type="entry name" value="TRPM_tetra"/>
</dbReference>
<feature type="region of interest" description="Disordered" evidence="8">
    <location>
        <begin position="1248"/>
        <end position="1318"/>
    </location>
</feature>
<organism evidence="14 15">
    <name type="scientific">Tigriopus californicus</name>
    <name type="common">Marine copepod</name>
    <dbReference type="NCBI Taxonomy" id="6832"/>
    <lineage>
        <taxon>Eukaryota</taxon>
        <taxon>Metazoa</taxon>
        <taxon>Ecdysozoa</taxon>
        <taxon>Arthropoda</taxon>
        <taxon>Crustacea</taxon>
        <taxon>Multicrustacea</taxon>
        <taxon>Hexanauplia</taxon>
        <taxon>Copepoda</taxon>
        <taxon>Harpacticoida</taxon>
        <taxon>Harpacticidae</taxon>
        <taxon>Tigriopus</taxon>
    </lineage>
</organism>
<feature type="non-terminal residue" evidence="14">
    <location>
        <position position="1"/>
    </location>
</feature>
<dbReference type="Proteomes" id="UP000318571">
    <property type="component" value="Chromosome 4"/>
</dbReference>
<accession>A0A553NQJ2</accession>
<proteinExistence type="predicted"/>
<evidence type="ECO:0000256" key="1">
    <source>
        <dbReference type="ARBA" id="ARBA00004141"/>
    </source>
</evidence>
<keyword evidence="2" id="KW-0813">Transport</keyword>
<keyword evidence="4 9" id="KW-1133">Transmembrane helix</keyword>
<dbReference type="STRING" id="6832.A0A553NQJ2"/>
<dbReference type="InterPro" id="IPR057366">
    <property type="entry name" value="TRPM-like"/>
</dbReference>
<feature type="domain" description="TRPM SLOG" evidence="12">
    <location>
        <begin position="135"/>
        <end position="308"/>
    </location>
</feature>
<dbReference type="GO" id="GO:0005886">
    <property type="term" value="C:plasma membrane"/>
    <property type="evidence" value="ECO:0007669"/>
    <property type="project" value="TreeGrafter"/>
</dbReference>
<keyword evidence="6 9" id="KW-0472">Membrane</keyword>
<dbReference type="InterPro" id="IPR005821">
    <property type="entry name" value="Ion_trans_dom"/>
</dbReference>
<feature type="domain" description="TRPM tetramerisation" evidence="11">
    <location>
        <begin position="1187"/>
        <end position="1240"/>
    </location>
</feature>
<keyword evidence="3 9" id="KW-0812">Transmembrane</keyword>
<feature type="compositionally biased region" description="Basic and acidic residues" evidence="8">
    <location>
        <begin position="1607"/>
        <end position="1627"/>
    </location>
</feature>
<protein>
    <recommendedName>
        <fullName evidence="16">TRPM SLOG domain-containing protein</fullName>
    </recommendedName>
</protein>
<evidence type="ECO:0000256" key="7">
    <source>
        <dbReference type="ARBA" id="ARBA00023303"/>
    </source>
</evidence>
<evidence type="ECO:0000259" key="13">
    <source>
        <dbReference type="Pfam" id="PF25508"/>
    </source>
</evidence>
<evidence type="ECO:0000256" key="5">
    <source>
        <dbReference type="ARBA" id="ARBA00023065"/>
    </source>
</evidence>
<dbReference type="OMA" id="YAIAYIC"/>
<dbReference type="Pfam" id="PF25508">
    <property type="entry name" value="TRPM2"/>
    <property type="match status" value="2"/>
</dbReference>
<evidence type="ECO:0000256" key="3">
    <source>
        <dbReference type="ARBA" id="ARBA00022692"/>
    </source>
</evidence>
<feature type="compositionally biased region" description="Low complexity" evidence="8">
    <location>
        <begin position="716"/>
        <end position="728"/>
    </location>
</feature>
<feature type="compositionally biased region" description="Basic and acidic residues" evidence="8">
    <location>
        <begin position="1281"/>
        <end position="1310"/>
    </location>
</feature>
<feature type="transmembrane region" description="Helical" evidence="9">
    <location>
        <begin position="933"/>
        <end position="950"/>
    </location>
</feature>
<evidence type="ECO:0000256" key="4">
    <source>
        <dbReference type="ARBA" id="ARBA00022989"/>
    </source>
</evidence>
<feature type="domain" description="TRPM-like" evidence="13">
    <location>
        <begin position="526"/>
        <end position="652"/>
    </location>
</feature>
<feature type="region of interest" description="Disordered" evidence="8">
    <location>
        <begin position="702"/>
        <end position="735"/>
    </location>
</feature>
<feature type="region of interest" description="Disordered" evidence="8">
    <location>
        <begin position="768"/>
        <end position="797"/>
    </location>
</feature>
<evidence type="ECO:0000256" key="2">
    <source>
        <dbReference type="ARBA" id="ARBA00022448"/>
    </source>
</evidence>
<feature type="compositionally biased region" description="Polar residues" evidence="8">
    <location>
        <begin position="1347"/>
        <end position="1356"/>
    </location>
</feature>
<feature type="transmembrane region" description="Helical" evidence="9">
    <location>
        <begin position="977"/>
        <end position="997"/>
    </location>
</feature>
<feature type="domain" description="Ion transport" evidence="10">
    <location>
        <begin position="849"/>
        <end position="1094"/>
    </location>
</feature>
<evidence type="ECO:0000256" key="8">
    <source>
        <dbReference type="SAM" id="MobiDB-lite"/>
    </source>
</evidence>
<evidence type="ECO:0000313" key="14">
    <source>
        <dbReference type="EMBL" id="TRY67711.1"/>
    </source>
</evidence>
<name>A0A553NQJ2_TIGCA</name>
<feature type="compositionally biased region" description="Acidic residues" evidence="8">
    <location>
        <begin position="1630"/>
        <end position="1641"/>
    </location>
</feature>
<keyword evidence="7" id="KW-0407">Ion channel</keyword>
<feature type="transmembrane region" description="Helical" evidence="9">
    <location>
        <begin position="1060"/>
        <end position="1082"/>
    </location>
</feature>
<evidence type="ECO:0000256" key="6">
    <source>
        <dbReference type="ARBA" id="ARBA00023136"/>
    </source>
</evidence>
<evidence type="ECO:0008006" key="16">
    <source>
        <dbReference type="Google" id="ProtNLM"/>
    </source>
</evidence>
<dbReference type="InterPro" id="IPR041491">
    <property type="entry name" value="TRPM_SLOG"/>
</dbReference>
<feature type="compositionally biased region" description="Basic residues" evidence="8">
    <location>
        <begin position="1385"/>
        <end position="1394"/>
    </location>
</feature>
<dbReference type="GO" id="GO:0051262">
    <property type="term" value="P:protein tetramerization"/>
    <property type="evidence" value="ECO:0007669"/>
    <property type="project" value="InterPro"/>
</dbReference>
<feature type="domain" description="TRPM-like" evidence="13">
    <location>
        <begin position="364"/>
        <end position="484"/>
    </location>
</feature>
<evidence type="ECO:0000256" key="9">
    <source>
        <dbReference type="SAM" id="Phobius"/>
    </source>
</evidence>
<evidence type="ECO:0000259" key="12">
    <source>
        <dbReference type="Pfam" id="PF18139"/>
    </source>
</evidence>
<dbReference type="InterPro" id="IPR050927">
    <property type="entry name" value="TRPM"/>
</dbReference>
<dbReference type="EMBL" id="VCGU01000011">
    <property type="protein sequence ID" value="TRY67711.1"/>
    <property type="molecule type" value="Genomic_DNA"/>
</dbReference>
<keyword evidence="5" id="KW-0406">Ion transport</keyword>
<dbReference type="GO" id="GO:0030001">
    <property type="term" value="P:metal ion transport"/>
    <property type="evidence" value="ECO:0007669"/>
    <property type="project" value="TreeGrafter"/>
</dbReference>
<dbReference type="GO" id="GO:0005261">
    <property type="term" value="F:monoatomic cation channel activity"/>
    <property type="evidence" value="ECO:0007669"/>
    <property type="project" value="TreeGrafter"/>
</dbReference>
<feature type="region of interest" description="Disordered" evidence="8">
    <location>
        <begin position="1336"/>
        <end position="1412"/>
    </location>
</feature>